<dbReference type="Pfam" id="PF13649">
    <property type="entry name" value="Methyltransf_25"/>
    <property type="match status" value="1"/>
</dbReference>
<dbReference type="InterPro" id="IPR029063">
    <property type="entry name" value="SAM-dependent_MTases_sf"/>
</dbReference>
<reference evidence="2" key="1">
    <citation type="submission" date="2016-10" db="EMBL/GenBank/DDBJ databases">
        <title>CRISPR-Cas defence system in Roseofilum reptotaenium: evidence of a bacteriophage-cyanobacterium arms race in the coral black band disease.</title>
        <authorList>
            <person name="Buerger P."/>
            <person name="Wood-Charlson E.M."/>
            <person name="Weynberg K.D."/>
            <person name="Willis B."/>
            <person name="Van Oppen M.J."/>
        </authorList>
    </citation>
    <scope>NUCLEOTIDE SEQUENCE [LARGE SCALE GENOMIC DNA]</scope>
    <source>
        <strain evidence="2">AO1-A</strain>
    </source>
</reference>
<feature type="domain" description="Methyltransferase" evidence="1">
    <location>
        <begin position="48"/>
        <end position="145"/>
    </location>
</feature>
<organism evidence="2 3">
    <name type="scientific">Roseofilum reptotaenium AO1-A</name>
    <dbReference type="NCBI Taxonomy" id="1925591"/>
    <lineage>
        <taxon>Bacteria</taxon>
        <taxon>Bacillati</taxon>
        <taxon>Cyanobacteriota</taxon>
        <taxon>Cyanophyceae</taxon>
        <taxon>Desertifilales</taxon>
        <taxon>Desertifilaceae</taxon>
        <taxon>Roseofilum</taxon>
    </lineage>
</organism>
<evidence type="ECO:0000313" key="2">
    <source>
        <dbReference type="EMBL" id="OJJ24315.1"/>
    </source>
</evidence>
<dbReference type="InterPro" id="IPR041698">
    <property type="entry name" value="Methyltransf_25"/>
</dbReference>
<keyword evidence="2" id="KW-0489">Methyltransferase</keyword>
<evidence type="ECO:0000313" key="3">
    <source>
        <dbReference type="Proteomes" id="UP000183940"/>
    </source>
</evidence>
<gene>
    <name evidence="2" type="ORF">BI308_17160</name>
</gene>
<comment type="caution">
    <text evidence="2">The sequence shown here is derived from an EMBL/GenBank/DDBJ whole genome shotgun (WGS) entry which is preliminary data.</text>
</comment>
<dbReference type="GO" id="GO:0008168">
    <property type="term" value="F:methyltransferase activity"/>
    <property type="evidence" value="ECO:0007669"/>
    <property type="project" value="UniProtKB-KW"/>
</dbReference>
<dbReference type="AlphaFoldDB" id="A0A1L9QNS2"/>
<dbReference type="SUPFAM" id="SSF53335">
    <property type="entry name" value="S-adenosyl-L-methionine-dependent methyltransferases"/>
    <property type="match status" value="1"/>
</dbReference>
<keyword evidence="2" id="KW-0808">Transferase</keyword>
<dbReference type="PANTHER" id="PTHR44068:SF11">
    <property type="entry name" value="GERANYL DIPHOSPHATE 2-C-METHYLTRANSFERASE"/>
    <property type="match status" value="1"/>
</dbReference>
<sequence length="258" mass="28454">MSQKVLNLKKAPGHQVLAKAGKKLLRPGGRFATEKLFATANFQPGDSVLELAASFGYSAIALAKKHQVKVTGIERNTDSVATAQANIVAAGAKDRVNVIEGDILNLDRVPGEFDFVLAEAILTMQSPSAKAKILRGVRNRLRPGGRFLSHELLVCHQNTEIHQALSSAIRVNANPLTKIEWVQACESAGLQVQFYHTGAMGLLNPKQMVNDEGWLGTMKITWNMLIDPQLRSRILQMRQVFQEYQDDLGYIILCAQRP</sequence>
<keyword evidence="3" id="KW-1185">Reference proteome</keyword>
<protein>
    <submittedName>
        <fullName evidence="2">Methyltransferase</fullName>
    </submittedName>
</protein>
<dbReference type="EMBL" id="MLAW01000033">
    <property type="protein sequence ID" value="OJJ24315.1"/>
    <property type="molecule type" value="Genomic_DNA"/>
</dbReference>
<dbReference type="InterPro" id="IPR050447">
    <property type="entry name" value="Erg6_SMT_methyltransf"/>
</dbReference>
<proteinExistence type="predicted"/>
<dbReference type="STRING" id="1925591.BI308_17160"/>
<dbReference type="Proteomes" id="UP000183940">
    <property type="component" value="Unassembled WGS sequence"/>
</dbReference>
<dbReference type="Gene3D" id="3.40.50.150">
    <property type="entry name" value="Vaccinia Virus protein VP39"/>
    <property type="match status" value="1"/>
</dbReference>
<evidence type="ECO:0000259" key="1">
    <source>
        <dbReference type="Pfam" id="PF13649"/>
    </source>
</evidence>
<dbReference type="CDD" id="cd02440">
    <property type="entry name" value="AdoMet_MTases"/>
    <property type="match status" value="1"/>
</dbReference>
<dbReference type="PANTHER" id="PTHR44068">
    <property type="entry name" value="ZGC:194242"/>
    <property type="match status" value="1"/>
</dbReference>
<dbReference type="GO" id="GO:0032259">
    <property type="term" value="P:methylation"/>
    <property type="evidence" value="ECO:0007669"/>
    <property type="project" value="UniProtKB-KW"/>
</dbReference>
<name>A0A1L9QNS2_9CYAN</name>
<accession>A0A1L9QNS2</accession>